<keyword evidence="2" id="KW-1185">Reference proteome</keyword>
<comment type="caution">
    <text evidence="1">The sequence shown here is derived from an EMBL/GenBank/DDBJ whole genome shotgun (WGS) entry which is preliminary data.</text>
</comment>
<sequence length="93" mass="10529">MDSKKARTGRKKVEAPVTVFTVDELLDDTMGWLYRIRMLVTDINAGAKGRRTLNAINMRDKLDTLRMFADMGLECAKTARLQLSSKPKVALRD</sequence>
<accession>A0A4V2NLE4</accession>
<dbReference type="AlphaFoldDB" id="A0A4V2NLE4"/>
<evidence type="ECO:0000313" key="2">
    <source>
        <dbReference type="Proteomes" id="UP000291822"/>
    </source>
</evidence>
<proteinExistence type="predicted"/>
<protein>
    <submittedName>
        <fullName evidence="1">Uncharacterized protein</fullName>
    </submittedName>
</protein>
<dbReference type="Proteomes" id="UP000291822">
    <property type="component" value="Unassembled WGS sequence"/>
</dbReference>
<dbReference type="EMBL" id="SJTG01000004">
    <property type="protein sequence ID" value="TCI08444.1"/>
    <property type="molecule type" value="Genomic_DNA"/>
</dbReference>
<evidence type="ECO:0000313" key="1">
    <source>
        <dbReference type="EMBL" id="TCI08444.1"/>
    </source>
</evidence>
<gene>
    <name evidence="1" type="ORF">EZM97_27875</name>
</gene>
<organism evidence="1 2">
    <name type="scientific">Dyella soli</name>
    <dbReference type="NCBI Taxonomy" id="522319"/>
    <lineage>
        <taxon>Bacteria</taxon>
        <taxon>Pseudomonadati</taxon>
        <taxon>Pseudomonadota</taxon>
        <taxon>Gammaproteobacteria</taxon>
        <taxon>Lysobacterales</taxon>
        <taxon>Rhodanobacteraceae</taxon>
        <taxon>Dyella</taxon>
    </lineage>
</organism>
<dbReference type="RefSeq" id="WP_131151615.1">
    <property type="nucleotide sequence ID" value="NZ_SJTG01000004.1"/>
</dbReference>
<reference evidence="1 2" key="1">
    <citation type="submission" date="2019-02" db="EMBL/GenBank/DDBJ databases">
        <title>Dyella amyloliquefaciens sp. nov., isolated from forest soil.</title>
        <authorList>
            <person name="Gao Z.-H."/>
            <person name="Qiu L.-H."/>
        </authorList>
    </citation>
    <scope>NUCLEOTIDE SEQUENCE [LARGE SCALE GENOMIC DNA]</scope>
    <source>
        <strain evidence="1 2">KACC 12747</strain>
    </source>
</reference>
<name>A0A4V2NLE4_9GAMM</name>